<dbReference type="SUPFAM" id="SSF50978">
    <property type="entry name" value="WD40 repeat-like"/>
    <property type="match status" value="1"/>
</dbReference>
<dbReference type="InterPro" id="IPR001680">
    <property type="entry name" value="WD40_rpt"/>
</dbReference>
<dbReference type="Pfam" id="PF00400">
    <property type="entry name" value="WD40"/>
    <property type="match status" value="4"/>
</dbReference>
<organism evidence="4 5">
    <name type="scientific">Trifolium subterraneum</name>
    <name type="common">Subterranean clover</name>
    <dbReference type="NCBI Taxonomy" id="3900"/>
    <lineage>
        <taxon>Eukaryota</taxon>
        <taxon>Viridiplantae</taxon>
        <taxon>Streptophyta</taxon>
        <taxon>Embryophyta</taxon>
        <taxon>Tracheophyta</taxon>
        <taxon>Spermatophyta</taxon>
        <taxon>Magnoliopsida</taxon>
        <taxon>eudicotyledons</taxon>
        <taxon>Gunneridae</taxon>
        <taxon>Pentapetalae</taxon>
        <taxon>rosids</taxon>
        <taxon>fabids</taxon>
        <taxon>Fabales</taxon>
        <taxon>Fabaceae</taxon>
        <taxon>Papilionoideae</taxon>
        <taxon>50 kb inversion clade</taxon>
        <taxon>NPAAA clade</taxon>
        <taxon>Hologalegina</taxon>
        <taxon>IRL clade</taxon>
        <taxon>Trifolieae</taxon>
        <taxon>Trifolium</taxon>
    </lineage>
</organism>
<dbReference type="PROSITE" id="PS50082">
    <property type="entry name" value="WD_REPEATS_2"/>
    <property type="match status" value="4"/>
</dbReference>
<proteinExistence type="predicted"/>
<dbReference type="Proteomes" id="UP000242715">
    <property type="component" value="Unassembled WGS sequence"/>
</dbReference>
<protein>
    <recommendedName>
        <fullName evidence="6">Anaphase-promoting complex subunit 4 WD40 domain-containing protein</fullName>
    </recommendedName>
</protein>
<keyword evidence="2" id="KW-0677">Repeat</keyword>
<evidence type="ECO:0000313" key="5">
    <source>
        <dbReference type="Proteomes" id="UP000242715"/>
    </source>
</evidence>
<dbReference type="AlphaFoldDB" id="A0A2Z6LTS6"/>
<feature type="repeat" description="WD" evidence="3">
    <location>
        <begin position="492"/>
        <end position="522"/>
    </location>
</feature>
<dbReference type="InterPro" id="IPR036322">
    <property type="entry name" value="WD40_repeat_dom_sf"/>
</dbReference>
<keyword evidence="1 3" id="KW-0853">WD repeat</keyword>
<evidence type="ECO:0000256" key="3">
    <source>
        <dbReference type="PROSITE-ProRule" id="PRU00221"/>
    </source>
</evidence>
<accession>A0A2Z6LTS6</accession>
<dbReference type="SMART" id="SM00320">
    <property type="entry name" value="WD40"/>
    <property type="match status" value="6"/>
</dbReference>
<dbReference type="InterPro" id="IPR019775">
    <property type="entry name" value="WD40_repeat_CS"/>
</dbReference>
<dbReference type="Gene3D" id="2.130.10.10">
    <property type="entry name" value="YVTN repeat-like/Quinoprotein amine dehydrogenase"/>
    <property type="match status" value="1"/>
</dbReference>
<sequence>MGSFSDQDCWFFDAQEDVVSIRDANSDNDNDDKGVSVSVDFDYDVWIRSPKSVRERRRKFMKSMGMSIDGIVVENLLDVEKEEIIDRRIRDSSDSEEEFSSSRLALSQCSSGSSLEEFGLVDSNLPCQDGTLEKGIGGNVDKEEGQKISDGLDQLVVAKKFDDSVNVDVSGVAPFQESVGREFEDTNGDVVTRMMNKTRRGWFRRLKSMTCLVDSLGEGGDDNGREEGRMTISGCRLQKVKVRQSKKKMKELSSLYLRQDIQAHKGSILTMKFSPDGQYLATGGEDGVVRLWQVVEEDRCNETHIPEIDPSCIYFTVNNLSQLTPLFVDKEKLIKQKNVRKTSDSACAVFPPKIFRLLEKPLREFRGHRSEVLDLSWSKKNYLLSSSVDKTVRLWQVNHDHCLKVFSHSNYVTSIQFNPVDEDYFISGSIDGKVRIWTIPDCQVVDWTDVKDIVTAVCYRPDGQGGIVGSLEGDCRFYKISGLNTGSPMCASFTSDGKHILSACEDSNVYLWNVNQEESIPMKSTKVRSCERFFSNASVAVPWHGLKSQITENEQLNVLDKKSPQVAIQLHPNPPASFSLGQEFFLESFPKGSATWPEENLPVPSSKTKKTSLLRKSEYKFLKSSCKSTVCAHAWGMVIVTAGWDGRIKSFQNYGLPAPV</sequence>
<evidence type="ECO:0000313" key="4">
    <source>
        <dbReference type="EMBL" id="GAU22904.1"/>
    </source>
</evidence>
<dbReference type="PRINTS" id="PR00320">
    <property type="entry name" value="GPROTEINBRPT"/>
</dbReference>
<dbReference type="InterPro" id="IPR040324">
    <property type="entry name" value="WDR44/Dgr2"/>
</dbReference>
<dbReference type="InterPro" id="IPR015943">
    <property type="entry name" value="WD40/YVTN_repeat-like_dom_sf"/>
</dbReference>
<evidence type="ECO:0000256" key="1">
    <source>
        <dbReference type="ARBA" id="ARBA00022574"/>
    </source>
</evidence>
<keyword evidence="5" id="KW-1185">Reference proteome</keyword>
<name>A0A2Z6LTS6_TRISU</name>
<feature type="repeat" description="WD" evidence="3">
    <location>
        <begin position="365"/>
        <end position="405"/>
    </location>
</feature>
<evidence type="ECO:0000256" key="2">
    <source>
        <dbReference type="ARBA" id="ARBA00022737"/>
    </source>
</evidence>
<dbReference type="OrthoDB" id="408728at2759"/>
<dbReference type="PROSITE" id="PS50294">
    <property type="entry name" value="WD_REPEATS_REGION"/>
    <property type="match status" value="3"/>
</dbReference>
<dbReference type="PANTHER" id="PTHR14221">
    <property type="entry name" value="WD REPEAT DOMAIN 44"/>
    <property type="match status" value="1"/>
</dbReference>
<feature type="repeat" description="WD" evidence="3">
    <location>
        <begin position="261"/>
        <end position="294"/>
    </location>
</feature>
<dbReference type="PANTHER" id="PTHR14221:SF57">
    <property type="entry name" value="TRANSDUCIN_WD40 REPEAT-LIKE SUPERFAMILY PROTEIN"/>
    <property type="match status" value="1"/>
</dbReference>
<evidence type="ECO:0008006" key="6">
    <source>
        <dbReference type="Google" id="ProtNLM"/>
    </source>
</evidence>
<reference evidence="5" key="1">
    <citation type="journal article" date="2017" name="Front. Plant Sci.">
        <title>Climate Clever Clovers: New Paradigm to Reduce the Environmental Footprint of Ruminants by Breeding Low Methanogenic Forages Utilizing Haplotype Variation.</title>
        <authorList>
            <person name="Kaur P."/>
            <person name="Appels R."/>
            <person name="Bayer P.E."/>
            <person name="Keeble-Gagnere G."/>
            <person name="Wang J."/>
            <person name="Hirakawa H."/>
            <person name="Shirasawa K."/>
            <person name="Vercoe P."/>
            <person name="Stefanova K."/>
            <person name="Durmic Z."/>
            <person name="Nichols P."/>
            <person name="Revell C."/>
            <person name="Isobe S.N."/>
            <person name="Edwards D."/>
            <person name="Erskine W."/>
        </authorList>
    </citation>
    <scope>NUCLEOTIDE SEQUENCE [LARGE SCALE GENOMIC DNA]</scope>
    <source>
        <strain evidence="5">cv. Daliak</strain>
    </source>
</reference>
<dbReference type="InterPro" id="IPR020472">
    <property type="entry name" value="WD40_PAC1"/>
</dbReference>
<gene>
    <name evidence="4" type="ORF">TSUD_377160</name>
</gene>
<feature type="repeat" description="WD" evidence="3">
    <location>
        <begin position="405"/>
        <end position="439"/>
    </location>
</feature>
<dbReference type="PROSITE" id="PS00678">
    <property type="entry name" value="WD_REPEATS_1"/>
    <property type="match status" value="1"/>
</dbReference>
<dbReference type="EMBL" id="DF973256">
    <property type="protein sequence ID" value="GAU22904.1"/>
    <property type="molecule type" value="Genomic_DNA"/>
</dbReference>